<evidence type="ECO:0000313" key="3">
    <source>
        <dbReference type="Proteomes" id="UP000626092"/>
    </source>
</evidence>
<protein>
    <submittedName>
        <fullName evidence="2">Uncharacterized protein</fullName>
    </submittedName>
</protein>
<dbReference type="AlphaFoldDB" id="A0A834GKS5"/>
<feature type="compositionally biased region" description="Polar residues" evidence="1">
    <location>
        <begin position="310"/>
        <end position="321"/>
    </location>
</feature>
<name>A0A834GKS5_RHOSS</name>
<feature type="compositionally biased region" description="Basic and acidic residues" evidence="1">
    <location>
        <begin position="270"/>
        <end position="309"/>
    </location>
</feature>
<dbReference type="EMBL" id="WJXA01000009">
    <property type="protein sequence ID" value="KAF7132863.1"/>
    <property type="molecule type" value="Genomic_DNA"/>
</dbReference>
<reference evidence="2" key="1">
    <citation type="submission" date="2019-11" db="EMBL/GenBank/DDBJ databases">
        <authorList>
            <person name="Liu Y."/>
            <person name="Hou J."/>
            <person name="Li T.-Q."/>
            <person name="Guan C.-H."/>
            <person name="Wu X."/>
            <person name="Wu H.-Z."/>
            <person name="Ling F."/>
            <person name="Zhang R."/>
            <person name="Shi X.-G."/>
            <person name="Ren J.-P."/>
            <person name="Chen E.-F."/>
            <person name="Sun J.-M."/>
        </authorList>
    </citation>
    <scope>NUCLEOTIDE SEQUENCE</scope>
    <source>
        <strain evidence="2">Adult_tree_wgs_1</strain>
        <tissue evidence="2">Leaves</tissue>
    </source>
</reference>
<sequence>MFNLNALSLKAAKALGEVQFELSLSLSLSQWRGEEGSQTPRGSMEDVQQPRPNRSPHHYFLDCVGVVQLRGARTADAWVVAATERCLSYSGQRTRPTMIVKRTIQMIISVQPSSSNVLCSNYDKSCDFHVISSFFPQTLITAVLPGDHAGRREYSPCFPQSSSSGLSSGHPVDLDSSLLHRCHLSLLVNIVREQRKDQLKFNLINNSVGNTPHNGLVGETRNDFSEPMKNPKSEVVGKGLERFDALSSGCAKSYAQTIKDSDVGNEIDGEEKGGNDVDNLRGDRDLNLHGDPSKHDKEQVEFLSTKKVETNGQNWVDSPTPTREESMDPSESWDSKSMDSRNDLVNDEEYNVSAQNGFKEDKFGPMGSMYIQSTDSLHSASIGPISQQLLQDNGLNEGLKFLEVVKAQCQREDLCNYPNTGATRWYIRGLSLYGSEALTGQLHTMTLGPSYVGSLQPHPVSTPRLGTDPDGLGIYLALRIMNQLETNHDDNSGMIELCKIFQSFPSTQCLLIAPREKRQVLDYSDSLFLYCFQKSKDWRGSTIRQIRGVNLCWVIAIVEVSSLFPSDYDVPLSLRMVWIRSCLVADLVIQVLEFLVVVLGGIEDRNHWRKRCKWKVLVLRLFAKGASGKLDNTSCCGGGCCWLDMWLGGEQNHWRRSVLVGCWCGGDCWLDMWLGGLQTIGVEVSWLALAVVVDVGWICGLADSKPLALKVQVEGSGAPPLCQGSEWESWCKWNVLAHLLLDKGASGNLVDVVVVVVGWTCGLADSKTIGVEAAVVVVDVGWTCGLADGKTIGVEAVVVVVAG</sequence>
<gene>
    <name evidence="2" type="ORF">RHSIM_Rhsim09G0069600</name>
</gene>
<evidence type="ECO:0000313" key="2">
    <source>
        <dbReference type="EMBL" id="KAF7132863.1"/>
    </source>
</evidence>
<proteinExistence type="predicted"/>
<keyword evidence="3" id="KW-1185">Reference proteome</keyword>
<accession>A0A834GKS5</accession>
<feature type="region of interest" description="Disordered" evidence="1">
    <location>
        <begin position="262"/>
        <end position="341"/>
    </location>
</feature>
<organism evidence="2 3">
    <name type="scientific">Rhododendron simsii</name>
    <name type="common">Sims's rhododendron</name>
    <dbReference type="NCBI Taxonomy" id="118357"/>
    <lineage>
        <taxon>Eukaryota</taxon>
        <taxon>Viridiplantae</taxon>
        <taxon>Streptophyta</taxon>
        <taxon>Embryophyta</taxon>
        <taxon>Tracheophyta</taxon>
        <taxon>Spermatophyta</taxon>
        <taxon>Magnoliopsida</taxon>
        <taxon>eudicotyledons</taxon>
        <taxon>Gunneridae</taxon>
        <taxon>Pentapetalae</taxon>
        <taxon>asterids</taxon>
        <taxon>Ericales</taxon>
        <taxon>Ericaceae</taxon>
        <taxon>Ericoideae</taxon>
        <taxon>Rhodoreae</taxon>
        <taxon>Rhododendron</taxon>
    </lineage>
</organism>
<comment type="caution">
    <text evidence="2">The sequence shown here is derived from an EMBL/GenBank/DDBJ whole genome shotgun (WGS) entry which is preliminary data.</text>
</comment>
<evidence type="ECO:0000256" key="1">
    <source>
        <dbReference type="SAM" id="MobiDB-lite"/>
    </source>
</evidence>
<feature type="region of interest" description="Disordered" evidence="1">
    <location>
        <begin position="33"/>
        <end position="53"/>
    </location>
</feature>
<feature type="compositionally biased region" description="Basic and acidic residues" evidence="1">
    <location>
        <begin position="220"/>
        <end position="232"/>
    </location>
</feature>
<feature type="region of interest" description="Disordered" evidence="1">
    <location>
        <begin position="214"/>
        <end position="233"/>
    </location>
</feature>
<dbReference type="Proteomes" id="UP000626092">
    <property type="component" value="Unassembled WGS sequence"/>
</dbReference>
<dbReference type="OrthoDB" id="289721at2759"/>